<evidence type="ECO:0000313" key="1">
    <source>
        <dbReference type="EMBL" id="NKY01838.1"/>
    </source>
</evidence>
<gene>
    <name evidence="1" type="ORF">HGA05_09665</name>
</gene>
<dbReference type="RefSeq" id="WP_035728583.1">
    <property type="nucleotide sequence ID" value="NZ_JAAXPC010000004.1"/>
</dbReference>
<accession>A0A846WJX4</accession>
<dbReference type="PIRSF" id="PIRSF001439">
    <property type="entry name" value="CryM"/>
    <property type="match status" value="1"/>
</dbReference>
<dbReference type="Proteomes" id="UP000563898">
    <property type="component" value="Unassembled WGS sequence"/>
</dbReference>
<dbReference type="InterPro" id="IPR036291">
    <property type="entry name" value="NAD(P)-bd_dom_sf"/>
</dbReference>
<dbReference type="PANTHER" id="PTHR13812:SF19">
    <property type="entry name" value="KETIMINE REDUCTASE MU-CRYSTALLIN"/>
    <property type="match status" value="1"/>
</dbReference>
<dbReference type="InterPro" id="IPR023401">
    <property type="entry name" value="ODC_N"/>
</dbReference>
<sequence>MSDILVLSRSDIDQLMVDHRRVKAAVTDACRGLAVDSSQNPRKVKLTADESVSYAMVGRCSSSVGPPSVGFKMSYTHDPRPGHGTKRYYTTLTVFDDETGRPTALLDGSRIGALRTAAVTALLAEVSAPPAPATLLLIGSGRQAQETVTSVLTALPTLKTVLLAGNHPAGLIETRQRLAQHDVRVEDVDDVNDAAPQAEIVIGAAGPGTPHRVRAQKVAPGTATILVGYGLDASCLWAADRVIATDAHQMAVTGTDLLDGHGSLRKVDAELPAVLVGRAPARVDDRQRVFAYNSGLVVTDVAVGRALIAQAREHGIGTEVALW</sequence>
<organism evidence="1 2">
    <name type="scientific">Gordonia polyisoprenivorans</name>
    <dbReference type="NCBI Taxonomy" id="84595"/>
    <lineage>
        <taxon>Bacteria</taxon>
        <taxon>Bacillati</taxon>
        <taxon>Actinomycetota</taxon>
        <taxon>Actinomycetes</taxon>
        <taxon>Mycobacteriales</taxon>
        <taxon>Gordoniaceae</taxon>
        <taxon>Gordonia</taxon>
    </lineage>
</organism>
<evidence type="ECO:0000313" key="2">
    <source>
        <dbReference type="Proteomes" id="UP000563898"/>
    </source>
</evidence>
<dbReference type="Gene3D" id="3.40.50.720">
    <property type="entry name" value="NAD(P)-binding Rossmann-like Domain"/>
    <property type="match status" value="1"/>
</dbReference>
<reference evidence="1 2" key="1">
    <citation type="submission" date="2020-04" db="EMBL/GenBank/DDBJ databases">
        <title>MicrobeNet Type strains.</title>
        <authorList>
            <person name="Nicholson A.C."/>
        </authorList>
    </citation>
    <scope>NUCLEOTIDE SEQUENCE [LARGE SCALE GENOMIC DNA]</scope>
    <source>
        <strain evidence="1 2">ATCC BAA-14</strain>
    </source>
</reference>
<dbReference type="SUPFAM" id="SSF51735">
    <property type="entry name" value="NAD(P)-binding Rossmann-fold domains"/>
    <property type="match status" value="1"/>
</dbReference>
<dbReference type="InterPro" id="IPR003462">
    <property type="entry name" value="ODC_Mu_crystall"/>
</dbReference>
<dbReference type="GO" id="GO:0005737">
    <property type="term" value="C:cytoplasm"/>
    <property type="evidence" value="ECO:0007669"/>
    <property type="project" value="TreeGrafter"/>
</dbReference>
<dbReference type="AlphaFoldDB" id="A0A846WJX4"/>
<dbReference type="Gene3D" id="3.30.1780.10">
    <property type="entry name" value="ornithine cyclodeaminase, domain 1"/>
    <property type="match status" value="1"/>
</dbReference>
<comment type="caution">
    <text evidence="1">The sequence shown here is derived from an EMBL/GenBank/DDBJ whole genome shotgun (WGS) entry which is preliminary data.</text>
</comment>
<dbReference type="Pfam" id="PF02423">
    <property type="entry name" value="OCD_Mu_crystall"/>
    <property type="match status" value="1"/>
</dbReference>
<dbReference type="EMBL" id="JAAXPC010000004">
    <property type="protein sequence ID" value="NKY01838.1"/>
    <property type="molecule type" value="Genomic_DNA"/>
</dbReference>
<protein>
    <submittedName>
        <fullName evidence="1">Ornithine cyclodeaminase family protein</fullName>
    </submittedName>
</protein>
<name>A0A846WJX4_9ACTN</name>
<dbReference type="PANTHER" id="PTHR13812">
    <property type="entry name" value="KETIMINE REDUCTASE MU-CRYSTALLIN"/>
    <property type="match status" value="1"/>
</dbReference>
<proteinExistence type="predicted"/>